<evidence type="ECO:0000313" key="2">
    <source>
        <dbReference type="EMBL" id="BAD22365.1"/>
    </source>
</evidence>
<dbReference type="EMBL" id="AP005680">
    <property type="protein sequence ID" value="BAD22365.1"/>
    <property type="molecule type" value="Genomic_DNA"/>
</dbReference>
<evidence type="ECO:0000313" key="4">
    <source>
        <dbReference type="Proteomes" id="UP000000763"/>
    </source>
</evidence>
<dbReference type="EMBL" id="AP005725">
    <property type="protein sequence ID" value="BAD22446.1"/>
    <property type="molecule type" value="Genomic_DNA"/>
</dbReference>
<reference evidence="4" key="4">
    <citation type="journal article" date="2008" name="Nucleic Acids Res.">
        <title>The rice annotation project database (RAP-DB): 2008 update.</title>
        <authorList>
            <consortium name="The rice annotation project (RAP)"/>
        </authorList>
    </citation>
    <scope>GENOME REANNOTATION</scope>
    <source>
        <strain evidence="4">cv. Nipponbare</strain>
    </source>
</reference>
<feature type="region of interest" description="Disordered" evidence="1">
    <location>
        <begin position="1"/>
        <end position="49"/>
    </location>
</feature>
<proteinExistence type="predicted"/>
<reference evidence="2" key="1">
    <citation type="submission" date="2002-09" db="EMBL/GenBank/DDBJ databases">
        <title>Oryza sativa nipponbare(GA3) genomic DNA, chromosome 9, BAC clone:OJ1352_A10.</title>
        <authorList>
            <person name="Sasaki T."/>
            <person name="Matsumoto T."/>
            <person name="Hattori M."/>
            <person name="Sakaki Y."/>
            <person name="Katayose Y."/>
        </authorList>
    </citation>
    <scope>NUCLEOTIDE SEQUENCE</scope>
</reference>
<feature type="compositionally biased region" description="Basic residues" evidence="1">
    <location>
        <begin position="36"/>
        <end position="46"/>
    </location>
</feature>
<feature type="compositionally biased region" description="Basic and acidic residues" evidence="1">
    <location>
        <begin position="8"/>
        <end position="17"/>
    </location>
</feature>
<evidence type="ECO:0008006" key="5">
    <source>
        <dbReference type="Google" id="ProtNLM"/>
    </source>
</evidence>
<evidence type="ECO:0000313" key="3">
    <source>
        <dbReference type="EMBL" id="BAD22446.1"/>
    </source>
</evidence>
<evidence type="ECO:0000256" key="1">
    <source>
        <dbReference type="SAM" id="MobiDB-lite"/>
    </source>
</evidence>
<dbReference type="Proteomes" id="UP000000763">
    <property type="component" value="Chromosome 9"/>
</dbReference>
<dbReference type="AlphaFoldDB" id="Q6K372"/>
<reference evidence="4" key="3">
    <citation type="journal article" date="2005" name="Nature">
        <title>The map-based sequence of the rice genome.</title>
        <authorList>
            <consortium name="International rice genome sequencing project (IRGSP)"/>
            <person name="Matsumoto T."/>
            <person name="Wu J."/>
            <person name="Kanamori H."/>
            <person name="Katayose Y."/>
            <person name="Fujisawa M."/>
            <person name="Namiki N."/>
            <person name="Mizuno H."/>
            <person name="Yamamoto K."/>
            <person name="Antonio B.A."/>
            <person name="Baba T."/>
            <person name="Sakata K."/>
            <person name="Nagamura Y."/>
            <person name="Aoki H."/>
            <person name="Arikawa K."/>
            <person name="Arita K."/>
            <person name="Bito T."/>
            <person name="Chiden Y."/>
            <person name="Fujitsuka N."/>
            <person name="Fukunaka R."/>
            <person name="Hamada M."/>
            <person name="Harada C."/>
            <person name="Hayashi A."/>
            <person name="Hijishita S."/>
            <person name="Honda M."/>
            <person name="Hosokawa S."/>
            <person name="Ichikawa Y."/>
            <person name="Idonuma A."/>
            <person name="Iijima M."/>
            <person name="Ikeda M."/>
            <person name="Ikeno M."/>
            <person name="Ito K."/>
            <person name="Ito S."/>
            <person name="Ito T."/>
            <person name="Ito Y."/>
            <person name="Ito Y."/>
            <person name="Iwabuchi A."/>
            <person name="Kamiya K."/>
            <person name="Karasawa W."/>
            <person name="Kurita K."/>
            <person name="Katagiri S."/>
            <person name="Kikuta A."/>
            <person name="Kobayashi H."/>
            <person name="Kobayashi N."/>
            <person name="Machita K."/>
            <person name="Maehara T."/>
            <person name="Masukawa M."/>
            <person name="Mizubayashi T."/>
            <person name="Mukai Y."/>
            <person name="Nagasaki H."/>
            <person name="Nagata Y."/>
            <person name="Naito S."/>
            <person name="Nakashima M."/>
            <person name="Nakama Y."/>
            <person name="Nakamichi Y."/>
            <person name="Nakamura M."/>
            <person name="Meguro A."/>
            <person name="Negishi M."/>
            <person name="Ohta I."/>
            <person name="Ohta T."/>
            <person name="Okamoto M."/>
            <person name="Ono N."/>
            <person name="Saji S."/>
            <person name="Sakaguchi M."/>
            <person name="Sakai K."/>
            <person name="Shibata M."/>
            <person name="Shimokawa T."/>
            <person name="Song J."/>
            <person name="Takazaki Y."/>
            <person name="Terasawa K."/>
            <person name="Tsugane M."/>
            <person name="Tsuji K."/>
            <person name="Ueda S."/>
            <person name="Waki K."/>
            <person name="Yamagata H."/>
            <person name="Yamamoto M."/>
            <person name="Yamamoto S."/>
            <person name="Yamane H."/>
            <person name="Yoshiki S."/>
            <person name="Yoshihara R."/>
            <person name="Yukawa K."/>
            <person name="Zhong H."/>
            <person name="Yano M."/>
            <person name="Yuan Q."/>
            <person name="Ouyang S."/>
            <person name="Liu J."/>
            <person name="Jones K.M."/>
            <person name="Gansberger K."/>
            <person name="Moffat K."/>
            <person name="Hill J."/>
            <person name="Bera J."/>
            <person name="Fadrosh D."/>
            <person name="Jin S."/>
            <person name="Johri S."/>
            <person name="Kim M."/>
            <person name="Overton L."/>
            <person name="Reardon M."/>
            <person name="Tsitrin T."/>
            <person name="Vuong H."/>
            <person name="Weaver B."/>
            <person name="Ciecko A."/>
            <person name="Tallon L."/>
            <person name="Jackson J."/>
            <person name="Pai G."/>
            <person name="Aken S.V."/>
            <person name="Utterback T."/>
            <person name="Reidmuller S."/>
            <person name="Feldblyum T."/>
            <person name="Hsiao J."/>
            <person name="Zismann V."/>
            <person name="Iobst S."/>
            <person name="de Vazeille A.R."/>
            <person name="Buell C.R."/>
            <person name="Ying K."/>
            <person name="Li Y."/>
            <person name="Lu T."/>
            <person name="Huang Y."/>
            <person name="Zhao Q."/>
            <person name="Feng Q."/>
            <person name="Zhang L."/>
            <person name="Zhu J."/>
            <person name="Weng Q."/>
            <person name="Mu J."/>
            <person name="Lu Y."/>
            <person name="Fan D."/>
            <person name="Liu Y."/>
            <person name="Guan J."/>
            <person name="Zhang Y."/>
            <person name="Yu S."/>
            <person name="Liu X."/>
            <person name="Zhang Y."/>
            <person name="Hong G."/>
            <person name="Han B."/>
            <person name="Choisne N."/>
            <person name="Demange N."/>
            <person name="Orjeda G."/>
            <person name="Samain S."/>
            <person name="Cattolico L."/>
            <person name="Pelletier E."/>
            <person name="Couloux A."/>
            <person name="Segurens B."/>
            <person name="Wincker P."/>
            <person name="D'Hont A."/>
            <person name="Scarpelli C."/>
            <person name="Weissenbach J."/>
            <person name="Salanoubat M."/>
            <person name="Quetier F."/>
            <person name="Yu Y."/>
            <person name="Kim H.R."/>
            <person name="Rambo T."/>
            <person name="Currie J."/>
            <person name="Collura K."/>
            <person name="Luo M."/>
            <person name="Yang T."/>
            <person name="Ammiraju J.S.S."/>
            <person name="Engler F."/>
            <person name="Soderlund C."/>
            <person name="Wing R.A."/>
            <person name="Palmer L.E."/>
            <person name="de la Bastide M."/>
            <person name="Spiegel L."/>
            <person name="Nascimento L."/>
            <person name="Zutavern T."/>
            <person name="O'Shaughnessy A."/>
            <person name="Dike S."/>
            <person name="Dedhia N."/>
            <person name="Preston R."/>
            <person name="Balija V."/>
            <person name="McCombie W.R."/>
            <person name="Chow T."/>
            <person name="Chen H."/>
            <person name="Chung M."/>
            <person name="Chen C."/>
            <person name="Shaw J."/>
            <person name="Wu H."/>
            <person name="Hsiao K."/>
            <person name="Chao Y."/>
            <person name="Chu M."/>
            <person name="Cheng C."/>
            <person name="Hour A."/>
            <person name="Lee P."/>
            <person name="Lin S."/>
            <person name="Lin Y."/>
            <person name="Liou J."/>
            <person name="Liu S."/>
            <person name="Hsing Y."/>
            <person name="Raghuvanshi S."/>
            <person name="Mohanty A."/>
            <person name="Bharti A.K."/>
            <person name="Gaur A."/>
            <person name="Gupta V."/>
            <person name="Kumar D."/>
            <person name="Ravi V."/>
            <person name="Vij S."/>
            <person name="Kapur A."/>
            <person name="Khurana P."/>
            <person name="Khurana P."/>
            <person name="Khurana J.P."/>
            <person name="Tyagi A.K."/>
            <person name="Gaikwad K."/>
            <person name="Singh A."/>
            <person name="Dalal V."/>
            <person name="Srivastava S."/>
            <person name="Dixit A."/>
            <person name="Pal A.K."/>
            <person name="Ghazi I.A."/>
            <person name="Yadav M."/>
            <person name="Pandit A."/>
            <person name="Bhargava A."/>
            <person name="Sureshbabu K."/>
            <person name="Batra K."/>
            <person name="Sharma T.R."/>
            <person name="Mohapatra T."/>
            <person name="Singh N.K."/>
            <person name="Messing J."/>
            <person name="Nelson A.B."/>
            <person name="Fuks G."/>
            <person name="Kavchok S."/>
            <person name="Keizer G."/>
            <person name="Linton E."/>
            <person name="Llaca V."/>
            <person name="Song R."/>
            <person name="Tanyolac B."/>
            <person name="Young S."/>
            <person name="Ho-Il K."/>
            <person name="Hahn J.H."/>
            <person name="Sangsakoo G."/>
            <person name="Vanavichit A."/>
            <person name="de Mattos Luiz.A.T."/>
            <person name="Zimmer P.D."/>
            <person name="Malone G."/>
            <person name="Dellagostin O."/>
            <person name="de Oliveira A.C."/>
            <person name="Bevan M."/>
            <person name="Bancroft I."/>
            <person name="Minx P."/>
            <person name="Cordum H."/>
            <person name="Wilson R."/>
            <person name="Cheng Z."/>
            <person name="Jin W."/>
            <person name="Jiang J."/>
            <person name="Leong S.A."/>
            <person name="Iwama H."/>
            <person name="Gojobori T."/>
            <person name="Itoh T."/>
            <person name="Niimura Y."/>
            <person name="Fujii Y."/>
            <person name="Habara T."/>
            <person name="Sakai H."/>
            <person name="Sato Y."/>
            <person name="Wilson G."/>
            <person name="Kumar K."/>
            <person name="McCouch S."/>
            <person name="Juretic N."/>
            <person name="Hoen D."/>
            <person name="Wright S."/>
            <person name="Bruskiewich R."/>
            <person name="Bureau T."/>
            <person name="Miyao A."/>
            <person name="Hirochika H."/>
            <person name="Nishikawa T."/>
            <person name="Kadowaki K."/>
            <person name="Sugiura M."/>
            <person name="Burr B."/>
            <person name="Sasaki T."/>
        </authorList>
    </citation>
    <scope>NUCLEOTIDE SEQUENCE [LARGE SCALE GENOMIC DNA]</scope>
    <source>
        <strain evidence="4">cv. Nipponbare</strain>
    </source>
</reference>
<organism evidence="3 4">
    <name type="scientific">Oryza sativa subsp. japonica</name>
    <name type="common">Rice</name>
    <dbReference type="NCBI Taxonomy" id="39947"/>
    <lineage>
        <taxon>Eukaryota</taxon>
        <taxon>Viridiplantae</taxon>
        <taxon>Streptophyta</taxon>
        <taxon>Embryophyta</taxon>
        <taxon>Tracheophyta</taxon>
        <taxon>Spermatophyta</taxon>
        <taxon>Magnoliopsida</taxon>
        <taxon>Liliopsida</taxon>
        <taxon>Poales</taxon>
        <taxon>Poaceae</taxon>
        <taxon>BOP clade</taxon>
        <taxon>Oryzoideae</taxon>
        <taxon>Oryzeae</taxon>
        <taxon>Oryzinae</taxon>
        <taxon>Oryza</taxon>
        <taxon>Oryza sativa</taxon>
    </lineage>
</organism>
<sequence>MRARRTATHTEERERGRRGNFSPRLAGASGDDGERRRRATGGRRRRANDLRDLLGNKMGRIRGRGVVYGGRKPWPKAAAMVVLTGARGEAGPDGGIGWGCGGRGSFGGGEANGGAD</sequence>
<reference evidence="3" key="2">
    <citation type="submission" date="2002-09" db="EMBL/GenBank/DDBJ databases">
        <title>Oryza sativa nipponbare(GA3) genomic DNA, chromosome 9, BAC clone:OSJNBa0025H18.</title>
        <authorList>
            <person name="Sasaki T."/>
            <person name="Matsumoto T."/>
            <person name="Katayose Y."/>
        </authorList>
    </citation>
    <scope>NUCLEOTIDE SEQUENCE</scope>
</reference>
<protein>
    <recommendedName>
        <fullName evidence="5">Retrotransposon protein, putative, Ty3-gypsy subclass</fullName>
    </recommendedName>
</protein>
<accession>Q6K372</accession>
<name>Q6K372_ORYSJ</name>
<gene>
    <name evidence="2" type="ORF">OJ1352_A10.9</name>
    <name evidence="3" type="ORF">OSJNBa0025H18.39</name>
</gene>